<dbReference type="AlphaFoldDB" id="A0AAV8XCU6"/>
<gene>
    <name evidence="3" type="ORF">NQ318_016112</name>
</gene>
<name>A0AAV8XCU6_9CUCU</name>
<dbReference type="PROSITE" id="PS50835">
    <property type="entry name" value="IG_LIKE"/>
    <property type="match status" value="1"/>
</dbReference>
<evidence type="ECO:0000313" key="3">
    <source>
        <dbReference type="EMBL" id="KAJ8936741.1"/>
    </source>
</evidence>
<accession>A0AAV8XCU6</accession>
<sequence>MSQLNEKSMRRLNRDVWFDLPAMSLVRITRFYVPRRAYDQVDIDCKYDLEGRQLYDVKWYRNGQQFLRCTGDGRVDDFPVEGVTIRHPAFSTVRTVGSCPLTLITMKDQSEDEYKCEVSVDTPDFAIAWNSSFMEFLTTPHLPKPGKEAAGSLKHTSDEEELGPSSGRRAGTSATRWSSCLSRNRLTAPSSSEDNLDAISRDHDSTIRYNVCRDRSSTARKFIFDRRNVQKKLAGLQDEYDILPPEEAPPQRTYKNVTLPLEILETGEPFPEPVKLMPSHTVSDQEKADQMQAEFKVPKFGHK</sequence>
<organism evidence="3 4">
    <name type="scientific">Aromia moschata</name>
    <dbReference type="NCBI Taxonomy" id="1265417"/>
    <lineage>
        <taxon>Eukaryota</taxon>
        <taxon>Metazoa</taxon>
        <taxon>Ecdysozoa</taxon>
        <taxon>Arthropoda</taxon>
        <taxon>Hexapoda</taxon>
        <taxon>Insecta</taxon>
        <taxon>Pterygota</taxon>
        <taxon>Neoptera</taxon>
        <taxon>Endopterygota</taxon>
        <taxon>Coleoptera</taxon>
        <taxon>Polyphaga</taxon>
        <taxon>Cucujiformia</taxon>
        <taxon>Chrysomeloidea</taxon>
        <taxon>Cerambycidae</taxon>
        <taxon>Cerambycinae</taxon>
        <taxon>Callichromatini</taxon>
        <taxon>Aromia</taxon>
    </lineage>
</organism>
<proteinExistence type="predicted"/>
<dbReference type="InterPro" id="IPR007110">
    <property type="entry name" value="Ig-like_dom"/>
</dbReference>
<dbReference type="EMBL" id="JAPWTK010000717">
    <property type="protein sequence ID" value="KAJ8936741.1"/>
    <property type="molecule type" value="Genomic_DNA"/>
</dbReference>
<evidence type="ECO:0000259" key="2">
    <source>
        <dbReference type="PROSITE" id="PS50835"/>
    </source>
</evidence>
<comment type="caution">
    <text evidence="3">The sequence shown here is derived from an EMBL/GenBank/DDBJ whole genome shotgun (WGS) entry which is preliminary data.</text>
</comment>
<dbReference type="PANTHER" id="PTHR21261:SF15">
    <property type="entry name" value="BEATEN PATH IIIA, ISOFORM D-RELATED"/>
    <property type="match status" value="1"/>
</dbReference>
<dbReference type="PANTHER" id="PTHR21261">
    <property type="entry name" value="BEAT PROTEIN"/>
    <property type="match status" value="1"/>
</dbReference>
<reference evidence="3" key="1">
    <citation type="journal article" date="2023" name="Insect Mol. Biol.">
        <title>Genome sequencing provides insights into the evolution of gene families encoding plant cell wall-degrading enzymes in longhorned beetles.</title>
        <authorList>
            <person name="Shin N.R."/>
            <person name="Okamura Y."/>
            <person name="Kirsch R."/>
            <person name="Pauchet Y."/>
        </authorList>
    </citation>
    <scope>NUCLEOTIDE SEQUENCE</scope>
    <source>
        <strain evidence="3">AMC_N1</strain>
    </source>
</reference>
<evidence type="ECO:0000313" key="4">
    <source>
        <dbReference type="Proteomes" id="UP001162162"/>
    </source>
</evidence>
<evidence type="ECO:0000256" key="1">
    <source>
        <dbReference type="SAM" id="MobiDB-lite"/>
    </source>
</evidence>
<feature type="region of interest" description="Disordered" evidence="1">
    <location>
        <begin position="140"/>
        <end position="176"/>
    </location>
</feature>
<protein>
    <recommendedName>
        <fullName evidence="2">Ig-like domain-containing protein</fullName>
    </recommendedName>
</protein>
<feature type="domain" description="Ig-like" evidence="2">
    <location>
        <begin position="21"/>
        <end position="126"/>
    </location>
</feature>
<dbReference type="Proteomes" id="UP001162162">
    <property type="component" value="Unassembled WGS sequence"/>
</dbReference>
<keyword evidence="4" id="KW-1185">Reference proteome</keyword>